<evidence type="ECO:0000313" key="3">
    <source>
        <dbReference type="Proteomes" id="UP000044377"/>
    </source>
</evidence>
<proteinExistence type="predicted"/>
<feature type="region of interest" description="Disordered" evidence="1">
    <location>
        <begin position="1"/>
        <end position="22"/>
    </location>
</feature>
<name>A0A0G4K2H7_9GAMM</name>
<accession>A0A0G4K2H7</accession>
<organism evidence="2 3">
    <name type="scientific">Brenneria goodwinii</name>
    <dbReference type="NCBI Taxonomy" id="1109412"/>
    <lineage>
        <taxon>Bacteria</taxon>
        <taxon>Pseudomonadati</taxon>
        <taxon>Pseudomonadota</taxon>
        <taxon>Gammaproteobacteria</taxon>
        <taxon>Enterobacterales</taxon>
        <taxon>Pectobacteriaceae</taxon>
        <taxon>Brenneria</taxon>
    </lineage>
</organism>
<sequence length="50" mass="5062">MPGNGLDIEGAMQHAPQSERQSISWLSGGSAIGLSATITAIRANASASSY</sequence>
<gene>
    <name evidence="2" type="ORF">BN1221_04628</name>
</gene>
<evidence type="ECO:0000256" key="1">
    <source>
        <dbReference type="SAM" id="MobiDB-lite"/>
    </source>
</evidence>
<keyword evidence="3" id="KW-1185">Reference proteome</keyword>
<dbReference type="AlphaFoldDB" id="A0A0G4K2H7"/>
<protein>
    <submittedName>
        <fullName evidence="2">Uncharacterized protein</fullName>
    </submittedName>
</protein>
<dbReference type="STRING" id="1109412.BN1221_04628"/>
<reference evidence="3" key="1">
    <citation type="submission" date="2015-01" db="EMBL/GenBank/DDBJ databases">
        <authorList>
            <person name="Paterson Steve"/>
        </authorList>
    </citation>
    <scope>NUCLEOTIDE SEQUENCE [LARGE SCALE GENOMIC DNA]</scope>
    <source>
        <strain evidence="3">OBR1</strain>
    </source>
</reference>
<dbReference type="Proteomes" id="UP000044377">
    <property type="component" value="Unassembled WGS sequence"/>
</dbReference>
<evidence type="ECO:0000313" key="2">
    <source>
        <dbReference type="EMBL" id="CPR20991.1"/>
    </source>
</evidence>
<dbReference type="EMBL" id="CGIG01000001">
    <property type="protein sequence ID" value="CPR20991.1"/>
    <property type="molecule type" value="Genomic_DNA"/>
</dbReference>